<accession>A0A1H7IFD1</accession>
<evidence type="ECO:0000256" key="1">
    <source>
        <dbReference type="SAM" id="MobiDB-lite"/>
    </source>
</evidence>
<sequence>MTDDRSTDQIEREIELERVELARSLESLQRQFSPEVIVDRVSGMLRDNGGEFAGTALKQARDNPLALAVTGVGLAWLIAGPARKHTRIRERPMPVRPQSTFDDEPHDMHLERHEPEVGYDHRDYQQVRGFRHAESSTEGFDTRVATAEGDVYDPVIRARGETESSYLERIRGMASDVRDSISSWMHSSETTAADGGKSLRERLMEGTENMTDTARDRVIAAREAAWDAERRLEARARDYAASGKDAFNQQPLIGALVAFGIGAMIGAALPRTRKEDEYLGVYRDRALSEAERVYRAEAAKLRAVAEAAAREAKAVATETLEDIKSGTPSGNEAVSAAEDKAKSAADRIKDAAADEADKRDLGSSVS</sequence>
<feature type="compositionally biased region" description="Basic and acidic residues" evidence="1">
    <location>
        <begin position="337"/>
        <end position="366"/>
    </location>
</feature>
<evidence type="ECO:0000313" key="2">
    <source>
        <dbReference type="EMBL" id="SEK61273.1"/>
    </source>
</evidence>
<keyword evidence="3" id="KW-1185">Reference proteome</keyword>
<gene>
    <name evidence="2" type="ORF">SAMN04488526_1030</name>
</gene>
<dbReference type="OrthoDB" id="7471221at2"/>
<evidence type="ECO:0000313" key="3">
    <source>
        <dbReference type="Proteomes" id="UP000199283"/>
    </source>
</evidence>
<dbReference type="Proteomes" id="UP000199283">
    <property type="component" value="Unassembled WGS sequence"/>
</dbReference>
<dbReference type="RefSeq" id="WP_092760341.1">
    <property type="nucleotide sequence ID" value="NZ_FNZQ01000001.1"/>
</dbReference>
<evidence type="ECO:0008006" key="4">
    <source>
        <dbReference type="Google" id="ProtNLM"/>
    </source>
</evidence>
<dbReference type="AlphaFoldDB" id="A0A1H7IFD1"/>
<proteinExistence type="predicted"/>
<reference evidence="2 3" key="1">
    <citation type="submission" date="2016-10" db="EMBL/GenBank/DDBJ databases">
        <authorList>
            <person name="de Groot N.N."/>
        </authorList>
    </citation>
    <scope>NUCLEOTIDE SEQUENCE [LARGE SCALE GENOMIC DNA]</scope>
    <source>
        <strain evidence="2 3">DSM 14858</strain>
    </source>
</reference>
<dbReference type="EMBL" id="FNZQ01000001">
    <property type="protein sequence ID" value="SEK61273.1"/>
    <property type="molecule type" value="Genomic_DNA"/>
</dbReference>
<dbReference type="InterPro" id="IPR022062">
    <property type="entry name" value="DUF3618"/>
</dbReference>
<protein>
    <recommendedName>
        <fullName evidence="4">Membrane-anchored ribosome-binding protein, inhibits growth in stationary phase, ElaB/YqjD/DUF883 family</fullName>
    </recommendedName>
</protein>
<organism evidence="2 3">
    <name type="scientific">Jannaschia helgolandensis</name>
    <dbReference type="NCBI Taxonomy" id="188906"/>
    <lineage>
        <taxon>Bacteria</taxon>
        <taxon>Pseudomonadati</taxon>
        <taxon>Pseudomonadota</taxon>
        <taxon>Alphaproteobacteria</taxon>
        <taxon>Rhodobacterales</taxon>
        <taxon>Roseobacteraceae</taxon>
        <taxon>Jannaschia</taxon>
    </lineage>
</organism>
<dbReference type="Pfam" id="PF12277">
    <property type="entry name" value="DUF3618"/>
    <property type="match status" value="1"/>
</dbReference>
<dbReference type="STRING" id="188906.SAMN04488526_1030"/>
<feature type="region of interest" description="Disordered" evidence="1">
    <location>
        <begin position="317"/>
        <end position="366"/>
    </location>
</feature>
<name>A0A1H7IFD1_9RHOB</name>